<sequence length="217" mass="22698">MARESRNHPDPAPDFTFETAAIAAGRLVVAGVDEAGRGPLAGPVVTAAVILDPGRIPQGLNDSKKLTAERREELHAIILATAEVAVAIAPPSVIALRNIRGATLWAMRQAVLGLCRQPAHVLVDGRDVPPGLPCPAEAVIGGDGISVSIAAASIVAKVTRDRMCQIMDCDEPLFGFHGHKGYGTPEHLSALFANGPGRHHRLAFAPCAEALRLRASA</sequence>
<feature type="binding site" evidence="14 15">
    <location>
        <position position="33"/>
    </location>
    <ligand>
        <name>a divalent metal cation</name>
        <dbReference type="ChEBI" id="CHEBI:60240"/>
    </ligand>
</feature>
<evidence type="ECO:0000256" key="12">
    <source>
        <dbReference type="ARBA" id="ARBA00022801"/>
    </source>
</evidence>
<dbReference type="EC" id="3.1.26.4" evidence="6 14"/>
<dbReference type="EMBL" id="RZNJ01000003">
    <property type="protein sequence ID" value="RUT31152.1"/>
    <property type="molecule type" value="Genomic_DNA"/>
</dbReference>
<evidence type="ECO:0000256" key="7">
    <source>
        <dbReference type="ARBA" id="ARBA00019179"/>
    </source>
</evidence>
<reference evidence="18 19" key="1">
    <citation type="journal article" date="2016" name="Int. J. Syst. Evol. Microbiol.">
        <title>Arsenicitalea aurantiaca gen. nov., sp. nov., a new member of the family Hyphomicrobiaceae, isolated from high-arsenic sediment.</title>
        <authorList>
            <person name="Mu Y."/>
            <person name="Zhou L."/>
            <person name="Zeng X.C."/>
            <person name="Liu L."/>
            <person name="Pan Y."/>
            <person name="Chen X."/>
            <person name="Wang J."/>
            <person name="Li S."/>
            <person name="Li W.J."/>
            <person name="Wang Y."/>
        </authorList>
    </citation>
    <scope>NUCLEOTIDE SEQUENCE [LARGE SCALE GENOMIC DNA]</scope>
    <source>
        <strain evidence="18 19">42-50</strain>
    </source>
</reference>
<dbReference type="InterPro" id="IPR036397">
    <property type="entry name" value="RNaseH_sf"/>
</dbReference>
<evidence type="ECO:0000256" key="13">
    <source>
        <dbReference type="ARBA" id="ARBA00023211"/>
    </source>
</evidence>
<comment type="similarity">
    <text evidence="5 14 16">Belongs to the RNase HII family.</text>
</comment>
<dbReference type="RefSeq" id="WP_127188398.1">
    <property type="nucleotide sequence ID" value="NZ_RZNJ01000003.1"/>
</dbReference>
<evidence type="ECO:0000256" key="14">
    <source>
        <dbReference type="HAMAP-Rule" id="MF_00052"/>
    </source>
</evidence>
<gene>
    <name evidence="14" type="primary">rnhB</name>
    <name evidence="18" type="ORF">EMQ25_09795</name>
</gene>
<dbReference type="GO" id="GO:0003723">
    <property type="term" value="F:RNA binding"/>
    <property type="evidence" value="ECO:0007669"/>
    <property type="project" value="UniProtKB-UniRule"/>
</dbReference>
<dbReference type="PANTHER" id="PTHR10954">
    <property type="entry name" value="RIBONUCLEASE H2 SUBUNIT A"/>
    <property type="match status" value="1"/>
</dbReference>
<dbReference type="HAMAP" id="MF_00052_B">
    <property type="entry name" value="RNase_HII_B"/>
    <property type="match status" value="1"/>
</dbReference>
<name>A0A433XAR6_9HYPH</name>
<comment type="cofactor">
    <cofactor evidence="2">
        <name>Mg(2+)</name>
        <dbReference type="ChEBI" id="CHEBI:18420"/>
    </cofactor>
</comment>
<comment type="catalytic activity">
    <reaction evidence="1 14 15 16">
        <text>Endonucleolytic cleavage to 5'-phosphomonoester.</text>
        <dbReference type="EC" id="3.1.26.4"/>
    </reaction>
</comment>
<dbReference type="InterPro" id="IPR024567">
    <property type="entry name" value="RNase_HII/HIII_dom"/>
</dbReference>
<dbReference type="SUPFAM" id="SSF53098">
    <property type="entry name" value="Ribonuclease H-like"/>
    <property type="match status" value="1"/>
</dbReference>
<evidence type="ECO:0000256" key="1">
    <source>
        <dbReference type="ARBA" id="ARBA00000077"/>
    </source>
</evidence>
<dbReference type="InterPro" id="IPR012337">
    <property type="entry name" value="RNaseH-like_sf"/>
</dbReference>
<evidence type="ECO:0000259" key="17">
    <source>
        <dbReference type="PROSITE" id="PS51975"/>
    </source>
</evidence>
<comment type="subcellular location">
    <subcellularLocation>
        <location evidence="4 14">Cytoplasm</location>
    </subcellularLocation>
</comment>
<keyword evidence="8 14" id="KW-0963">Cytoplasm</keyword>
<evidence type="ECO:0000256" key="8">
    <source>
        <dbReference type="ARBA" id="ARBA00022490"/>
    </source>
</evidence>
<dbReference type="GO" id="GO:0030145">
    <property type="term" value="F:manganese ion binding"/>
    <property type="evidence" value="ECO:0007669"/>
    <property type="project" value="UniProtKB-UniRule"/>
</dbReference>
<organism evidence="18 19">
    <name type="scientific">Arsenicitalea aurantiaca</name>
    <dbReference type="NCBI Taxonomy" id="1783274"/>
    <lineage>
        <taxon>Bacteria</taxon>
        <taxon>Pseudomonadati</taxon>
        <taxon>Pseudomonadota</taxon>
        <taxon>Alphaproteobacteria</taxon>
        <taxon>Hyphomicrobiales</taxon>
        <taxon>Devosiaceae</taxon>
        <taxon>Arsenicitalea</taxon>
    </lineage>
</organism>
<evidence type="ECO:0000256" key="9">
    <source>
        <dbReference type="ARBA" id="ARBA00022722"/>
    </source>
</evidence>
<feature type="binding site" evidence="14 15">
    <location>
        <position position="34"/>
    </location>
    <ligand>
        <name>a divalent metal cation</name>
        <dbReference type="ChEBI" id="CHEBI:60240"/>
    </ligand>
</feature>
<evidence type="ECO:0000313" key="19">
    <source>
        <dbReference type="Proteomes" id="UP000281547"/>
    </source>
</evidence>
<evidence type="ECO:0000256" key="10">
    <source>
        <dbReference type="ARBA" id="ARBA00022723"/>
    </source>
</evidence>
<dbReference type="GO" id="GO:0032299">
    <property type="term" value="C:ribonuclease H2 complex"/>
    <property type="evidence" value="ECO:0007669"/>
    <property type="project" value="TreeGrafter"/>
</dbReference>
<dbReference type="OrthoDB" id="9803420at2"/>
<dbReference type="NCBIfam" id="NF000595">
    <property type="entry name" value="PRK00015.1-3"/>
    <property type="match status" value="1"/>
</dbReference>
<keyword evidence="13 14" id="KW-0464">Manganese</keyword>
<proteinExistence type="inferred from homology"/>
<evidence type="ECO:0000256" key="5">
    <source>
        <dbReference type="ARBA" id="ARBA00007383"/>
    </source>
</evidence>
<dbReference type="InterPro" id="IPR022898">
    <property type="entry name" value="RNase_HII"/>
</dbReference>
<comment type="cofactor">
    <cofactor evidence="14 15">
        <name>Mn(2+)</name>
        <dbReference type="ChEBI" id="CHEBI:29035"/>
    </cofactor>
    <cofactor evidence="14 15">
        <name>Mg(2+)</name>
        <dbReference type="ChEBI" id="CHEBI:18420"/>
    </cofactor>
    <text evidence="14 15">Manganese or magnesium. Binds 1 divalent metal ion per monomer in the absence of substrate. May bind a second metal ion after substrate binding.</text>
</comment>
<evidence type="ECO:0000256" key="16">
    <source>
        <dbReference type="RuleBase" id="RU003515"/>
    </source>
</evidence>
<dbReference type="GO" id="GO:0043137">
    <property type="term" value="P:DNA replication, removal of RNA primer"/>
    <property type="evidence" value="ECO:0007669"/>
    <property type="project" value="TreeGrafter"/>
</dbReference>
<keyword evidence="11 14" id="KW-0255">Endonuclease</keyword>
<comment type="caution">
    <text evidence="18">The sequence shown here is derived from an EMBL/GenBank/DDBJ whole genome shotgun (WGS) entry which is preliminary data.</text>
</comment>
<dbReference type="PANTHER" id="PTHR10954:SF18">
    <property type="entry name" value="RIBONUCLEASE HII"/>
    <property type="match status" value="1"/>
</dbReference>
<dbReference type="Gene3D" id="3.30.420.10">
    <property type="entry name" value="Ribonuclease H-like superfamily/Ribonuclease H"/>
    <property type="match status" value="1"/>
</dbReference>
<dbReference type="GO" id="GO:0004523">
    <property type="term" value="F:RNA-DNA hybrid ribonuclease activity"/>
    <property type="evidence" value="ECO:0007669"/>
    <property type="project" value="UniProtKB-UniRule"/>
</dbReference>
<evidence type="ECO:0000256" key="3">
    <source>
        <dbReference type="ARBA" id="ARBA00004065"/>
    </source>
</evidence>
<evidence type="ECO:0000256" key="6">
    <source>
        <dbReference type="ARBA" id="ARBA00012180"/>
    </source>
</evidence>
<protein>
    <recommendedName>
        <fullName evidence="7 14">Ribonuclease HII</fullName>
        <shortName evidence="14">RNase HII</shortName>
        <ecNumber evidence="6 14">3.1.26.4</ecNumber>
    </recommendedName>
</protein>
<keyword evidence="12 14" id="KW-0378">Hydrolase</keyword>
<dbReference type="Pfam" id="PF01351">
    <property type="entry name" value="RNase_HII"/>
    <property type="match status" value="1"/>
</dbReference>
<comment type="function">
    <text evidence="3 14 16">Endonuclease that specifically degrades the RNA of RNA-DNA hybrids.</text>
</comment>
<dbReference type="PROSITE" id="PS51975">
    <property type="entry name" value="RNASE_H_2"/>
    <property type="match status" value="1"/>
</dbReference>
<keyword evidence="19" id="KW-1185">Reference proteome</keyword>
<dbReference type="GO" id="GO:0005737">
    <property type="term" value="C:cytoplasm"/>
    <property type="evidence" value="ECO:0007669"/>
    <property type="project" value="UniProtKB-SubCell"/>
</dbReference>
<dbReference type="GO" id="GO:0006298">
    <property type="term" value="P:mismatch repair"/>
    <property type="evidence" value="ECO:0007669"/>
    <property type="project" value="TreeGrafter"/>
</dbReference>
<dbReference type="CDD" id="cd07182">
    <property type="entry name" value="RNase_HII_bacteria_HII_like"/>
    <property type="match status" value="1"/>
</dbReference>
<keyword evidence="10 14" id="KW-0479">Metal-binding</keyword>
<dbReference type="InterPro" id="IPR001352">
    <property type="entry name" value="RNase_HII/HIII"/>
</dbReference>
<evidence type="ECO:0000256" key="4">
    <source>
        <dbReference type="ARBA" id="ARBA00004496"/>
    </source>
</evidence>
<keyword evidence="9 14" id="KW-0540">Nuclease</keyword>
<evidence type="ECO:0000256" key="11">
    <source>
        <dbReference type="ARBA" id="ARBA00022759"/>
    </source>
</evidence>
<evidence type="ECO:0000256" key="15">
    <source>
        <dbReference type="PROSITE-ProRule" id="PRU01319"/>
    </source>
</evidence>
<dbReference type="AlphaFoldDB" id="A0A433XAR6"/>
<accession>A0A433XAR6</accession>
<dbReference type="Proteomes" id="UP000281547">
    <property type="component" value="Unassembled WGS sequence"/>
</dbReference>
<feature type="binding site" evidence="14 15">
    <location>
        <position position="124"/>
    </location>
    <ligand>
        <name>a divalent metal cation</name>
        <dbReference type="ChEBI" id="CHEBI:60240"/>
    </ligand>
</feature>
<feature type="domain" description="RNase H type-2" evidence="17">
    <location>
        <begin position="27"/>
        <end position="216"/>
    </location>
</feature>
<evidence type="ECO:0000313" key="18">
    <source>
        <dbReference type="EMBL" id="RUT31152.1"/>
    </source>
</evidence>
<evidence type="ECO:0000256" key="2">
    <source>
        <dbReference type="ARBA" id="ARBA00001946"/>
    </source>
</evidence>